<accession>A0A1H6CNV0</accession>
<dbReference type="GeneID" id="39859238"/>
<dbReference type="Gene3D" id="3.10.450.50">
    <property type="match status" value="1"/>
</dbReference>
<evidence type="ECO:0000313" key="4">
    <source>
        <dbReference type="Proteomes" id="UP000236740"/>
    </source>
</evidence>
<sequence>MLAERESQLEALLVEREVEQFLYEEAELLDNRELHEWFDHVADDVNYRMPRRLMRENTSSVFSEQGYYFNEDYGSLKARVERFDSEYAWAERPPTRTRRYVTNVRVTRETEDLTEDELFVESNLLVYLSRGDSDEHTFYSARREDVLRRRGDTFEIADREIRLDQTVLSTDNVSIFL</sequence>
<dbReference type="Pfam" id="PF00866">
    <property type="entry name" value="Ring_hydroxyl_B"/>
    <property type="match status" value="1"/>
</dbReference>
<evidence type="ECO:0000313" key="3">
    <source>
        <dbReference type="EMBL" id="SEG74662.1"/>
    </source>
</evidence>
<dbReference type="InterPro" id="IPR032710">
    <property type="entry name" value="NTF2-like_dom_sf"/>
</dbReference>
<dbReference type="SUPFAM" id="SSF54427">
    <property type="entry name" value="NTF2-like"/>
    <property type="match status" value="1"/>
</dbReference>
<dbReference type="NCBIfam" id="NF007479">
    <property type="entry name" value="PRK10069.1"/>
    <property type="match status" value="1"/>
</dbReference>
<dbReference type="GO" id="GO:0019380">
    <property type="term" value="P:3-phenylpropionate catabolic process"/>
    <property type="evidence" value="ECO:0007669"/>
    <property type="project" value="TreeGrafter"/>
</dbReference>
<proteinExistence type="predicted"/>
<dbReference type="RefSeq" id="WP_103993140.1">
    <property type="nucleotide sequence ID" value="NZ_CP031311.1"/>
</dbReference>
<gene>
    <name evidence="2" type="ORF">DV707_14045</name>
    <name evidence="3" type="ORF">SAMN04488133_3613</name>
</gene>
<dbReference type="PANTHER" id="PTHR41534:SF2">
    <property type="entry name" value="3-PHENYLPROPIONATE_CINNAMIC ACID DIOXYGENASE SUBUNIT BETA"/>
    <property type="match status" value="1"/>
</dbReference>
<keyword evidence="4" id="KW-1185">Reference proteome</keyword>
<keyword evidence="3" id="KW-0223">Dioxygenase</keyword>
<dbReference type="GO" id="GO:0051213">
    <property type="term" value="F:dioxygenase activity"/>
    <property type="evidence" value="ECO:0007669"/>
    <property type="project" value="UniProtKB-KW"/>
</dbReference>
<protein>
    <submittedName>
        <fullName evidence="3">3-phenylpropionate/cinnamic acid dioxygenase, small subunit</fullName>
    </submittedName>
    <submittedName>
        <fullName evidence="2">Phenylpropionate dioxygenase</fullName>
    </submittedName>
</protein>
<dbReference type="AlphaFoldDB" id="A0A1H6CNV0"/>
<name>A0A1H6CNV0_9EURY</name>
<dbReference type="KEGG" id="hlm:DV707_14045"/>
<keyword evidence="1" id="KW-0560">Oxidoreductase</keyword>
<dbReference type="InterPro" id="IPR000391">
    <property type="entry name" value="Rng_hydr_dOase-bsu"/>
</dbReference>
<dbReference type="Proteomes" id="UP000296733">
    <property type="component" value="Chromosome"/>
</dbReference>
<reference evidence="2 5" key="2">
    <citation type="journal article" date="2019" name="Nat. Commun.">
        <title>A new type of DNA phosphorothioation-based antiviral system in archaea.</title>
        <authorList>
            <person name="Xiong L."/>
            <person name="Liu S."/>
            <person name="Chen S."/>
            <person name="Xiao Y."/>
            <person name="Zhu B."/>
            <person name="Gao Y."/>
            <person name="Zhang Y."/>
            <person name="Chen B."/>
            <person name="Luo J."/>
            <person name="Deng Z."/>
            <person name="Chen X."/>
            <person name="Wang L."/>
            <person name="Chen S."/>
        </authorList>
    </citation>
    <scope>NUCLEOTIDE SEQUENCE [LARGE SCALE GENOMIC DNA]</scope>
    <source>
        <strain evidence="2 5">CGMCC 1.10331</strain>
    </source>
</reference>
<evidence type="ECO:0000313" key="5">
    <source>
        <dbReference type="Proteomes" id="UP000296733"/>
    </source>
</evidence>
<dbReference type="EMBL" id="CP031311">
    <property type="protein sequence ID" value="QCC48688.1"/>
    <property type="molecule type" value="Genomic_DNA"/>
</dbReference>
<dbReference type="Proteomes" id="UP000236740">
    <property type="component" value="Unassembled WGS sequence"/>
</dbReference>
<dbReference type="CDD" id="cd00667">
    <property type="entry name" value="ring_hydroxylating_dioxygenases_beta"/>
    <property type="match status" value="1"/>
</dbReference>
<evidence type="ECO:0000313" key="2">
    <source>
        <dbReference type="EMBL" id="QCC48688.1"/>
    </source>
</evidence>
<evidence type="ECO:0000256" key="1">
    <source>
        <dbReference type="ARBA" id="ARBA00023002"/>
    </source>
</evidence>
<dbReference type="EMBL" id="FNVN01000008">
    <property type="protein sequence ID" value="SEG74662.1"/>
    <property type="molecule type" value="Genomic_DNA"/>
</dbReference>
<dbReference type="PANTHER" id="PTHR41534">
    <property type="entry name" value="BLR3401 PROTEIN"/>
    <property type="match status" value="1"/>
</dbReference>
<dbReference type="OrthoDB" id="236062at2157"/>
<reference evidence="3 4" key="1">
    <citation type="submission" date="2016-10" db="EMBL/GenBank/DDBJ databases">
        <authorList>
            <person name="de Groot N.N."/>
        </authorList>
    </citation>
    <scope>NUCLEOTIDE SEQUENCE [LARGE SCALE GENOMIC DNA]</scope>
    <source>
        <strain evidence="3 4">CGMCC 1.10331</strain>
    </source>
</reference>
<organism evidence="3 4">
    <name type="scientific">Halobellus limi</name>
    <dbReference type="NCBI Taxonomy" id="699433"/>
    <lineage>
        <taxon>Archaea</taxon>
        <taxon>Methanobacteriati</taxon>
        <taxon>Methanobacteriota</taxon>
        <taxon>Stenosarchaea group</taxon>
        <taxon>Halobacteria</taxon>
        <taxon>Halobacteriales</taxon>
        <taxon>Haloferacaceae</taxon>
        <taxon>Halobellus</taxon>
    </lineage>
</organism>